<organism evidence="1 2">
    <name type="scientific">Comamonas aquatica</name>
    <dbReference type="NCBI Taxonomy" id="225991"/>
    <lineage>
        <taxon>Bacteria</taxon>
        <taxon>Pseudomonadati</taxon>
        <taxon>Pseudomonadota</taxon>
        <taxon>Betaproteobacteria</taxon>
        <taxon>Burkholderiales</taxon>
        <taxon>Comamonadaceae</taxon>
        <taxon>Comamonas</taxon>
    </lineage>
</organism>
<comment type="caution">
    <text evidence="1">The sequence shown here is derived from an EMBL/GenBank/DDBJ whole genome shotgun (WGS) entry which is preliminary data.</text>
</comment>
<dbReference type="EMBL" id="CAHPSC010000063">
    <property type="protein sequence ID" value="CAB5707178.1"/>
    <property type="molecule type" value="Genomic_DNA"/>
</dbReference>
<protein>
    <submittedName>
        <fullName evidence="1">Uncharacterized protein</fullName>
    </submittedName>
</protein>
<name>A0AA35GK86_9BURK</name>
<accession>A0AA35GK86</accession>
<gene>
    <name evidence="1" type="ORF">GHA_03298</name>
</gene>
<dbReference type="Proteomes" id="UP000834458">
    <property type="component" value="Unassembled WGS sequence"/>
</dbReference>
<dbReference type="AlphaFoldDB" id="A0AA35GK86"/>
<reference evidence="1" key="1">
    <citation type="submission" date="2020-05" db="EMBL/GenBank/DDBJ databases">
        <authorList>
            <person name="Delgado-Blas J."/>
        </authorList>
    </citation>
    <scope>NUCLEOTIDE SEQUENCE</scope>
    <source>
        <strain evidence="1">BB1454</strain>
    </source>
</reference>
<proteinExistence type="predicted"/>
<evidence type="ECO:0000313" key="1">
    <source>
        <dbReference type="EMBL" id="CAB5707178.1"/>
    </source>
</evidence>
<evidence type="ECO:0000313" key="2">
    <source>
        <dbReference type="Proteomes" id="UP000834458"/>
    </source>
</evidence>
<sequence>MLAVPPFVLAAGVKVAVRVVPVPEMALKVPPVTTTSPVVPSQVKVLPGSSLNVKVMVAVSPILSVDTLLVIPNVGAVVSMVTSKPADASLTLPAVSVAVTLMLYVPSAKVVLVMAQLPPVAVASPNTVVP</sequence>